<evidence type="ECO:0000313" key="2">
    <source>
        <dbReference type="EMBL" id="KAJ4374263.1"/>
    </source>
</evidence>
<protein>
    <submittedName>
        <fullName evidence="2">Uncharacterized protein</fullName>
    </submittedName>
</protein>
<evidence type="ECO:0000256" key="1">
    <source>
        <dbReference type="SAM" id="MobiDB-lite"/>
    </source>
</evidence>
<dbReference type="EMBL" id="JAPEUY010000004">
    <property type="protein sequence ID" value="KAJ4374263.1"/>
    <property type="molecule type" value="Genomic_DNA"/>
</dbReference>
<gene>
    <name evidence="2" type="ORF">N0V83_003004</name>
</gene>
<keyword evidence="3" id="KW-1185">Reference proteome</keyword>
<dbReference type="Proteomes" id="UP001140560">
    <property type="component" value="Unassembled WGS sequence"/>
</dbReference>
<sequence>MTELKANLSSYDLETALNADLADKRNGCFVLDVHDGANVGERVTSLKIVLETVDDYLLNCHDLLAPITKLYIVGIWTPEILATADKPSTEDEDEDASDAGQEPASEEQEYRLAAAQIAKLIEQMPALKELTWISGLPLLACVLEKLPKSMTKIILNLGQGICVQQDTEYSHMAYITPTDMKPLLEQTELKELRLFSMQVSLQCVVWETVFRNKAEGGMFLLDLGMATAPLVRKNHWLLAQDVVGLKVVNEDSKDKGYKGVDGKGILHYSFGTGEYLDDFCMRKARIASGSDDVKPLPLKCLKLDGFVIDNLPFDHELSSLVLLTCGDDCIDAGLRAPKTTEVAHSNWGEAAANGLAHCRIQFPRWTGFFDGEGNVVA</sequence>
<accession>A0A9W8YDS2</accession>
<dbReference type="AlphaFoldDB" id="A0A9W8YDS2"/>
<dbReference type="OrthoDB" id="5368934at2759"/>
<evidence type="ECO:0000313" key="3">
    <source>
        <dbReference type="Proteomes" id="UP001140560"/>
    </source>
</evidence>
<proteinExistence type="predicted"/>
<organism evidence="2 3">
    <name type="scientific">Neocucurbitaria cava</name>
    <dbReference type="NCBI Taxonomy" id="798079"/>
    <lineage>
        <taxon>Eukaryota</taxon>
        <taxon>Fungi</taxon>
        <taxon>Dikarya</taxon>
        <taxon>Ascomycota</taxon>
        <taxon>Pezizomycotina</taxon>
        <taxon>Dothideomycetes</taxon>
        <taxon>Pleosporomycetidae</taxon>
        <taxon>Pleosporales</taxon>
        <taxon>Pleosporineae</taxon>
        <taxon>Cucurbitariaceae</taxon>
        <taxon>Neocucurbitaria</taxon>
    </lineage>
</organism>
<feature type="region of interest" description="Disordered" evidence="1">
    <location>
        <begin position="85"/>
        <end position="106"/>
    </location>
</feature>
<name>A0A9W8YDS2_9PLEO</name>
<reference evidence="2" key="1">
    <citation type="submission" date="2022-10" db="EMBL/GenBank/DDBJ databases">
        <title>Tapping the CABI collections for fungal endophytes: first genome assemblies for Collariella, Neodidymelliopsis, Ascochyta clinopodiicola, Didymella pomorum, Didymosphaeria variabile, Neocosmospora piperis and Neocucurbitaria cava.</title>
        <authorList>
            <person name="Hill R."/>
        </authorList>
    </citation>
    <scope>NUCLEOTIDE SEQUENCE</scope>
    <source>
        <strain evidence="2">IMI 356814</strain>
    </source>
</reference>
<comment type="caution">
    <text evidence="2">The sequence shown here is derived from an EMBL/GenBank/DDBJ whole genome shotgun (WGS) entry which is preliminary data.</text>
</comment>